<evidence type="ECO:0000256" key="2">
    <source>
        <dbReference type="ARBA" id="ARBA00022840"/>
    </source>
</evidence>
<dbReference type="FunFam" id="3.40.50.300:FF:000006">
    <property type="entry name" value="DNA-binding transcriptional regulator NtrC"/>
    <property type="match status" value="1"/>
</dbReference>
<proteinExistence type="predicted"/>
<dbReference type="SMART" id="SM00382">
    <property type="entry name" value="AAA"/>
    <property type="match status" value="1"/>
</dbReference>
<dbReference type="EMBL" id="JPRO01000020">
    <property type="protein sequence ID" value="KFE99086.1"/>
    <property type="molecule type" value="Genomic_DNA"/>
</dbReference>
<keyword evidence="4" id="KW-0238">DNA-binding</keyword>
<dbReference type="Gene3D" id="1.10.10.60">
    <property type="entry name" value="Homeodomain-like"/>
    <property type="match status" value="1"/>
</dbReference>
<dbReference type="GO" id="GO:0043565">
    <property type="term" value="F:sequence-specific DNA binding"/>
    <property type="evidence" value="ECO:0007669"/>
    <property type="project" value="InterPro"/>
</dbReference>
<keyword evidence="1" id="KW-0547">Nucleotide-binding</keyword>
<dbReference type="SUPFAM" id="SSF52540">
    <property type="entry name" value="P-loop containing nucleoside triphosphate hydrolases"/>
    <property type="match status" value="1"/>
</dbReference>
<dbReference type="STRING" id="421531.IX38_18825"/>
<dbReference type="InterPro" id="IPR058031">
    <property type="entry name" value="AAA_lid_NorR"/>
</dbReference>
<evidence type="ECO:0000256" key="5">
    <source>
        <dbReference type="ARBA" id="ARBA00023163"/>
    </source>
</evidence>
<dbReference type="PROSITE" id="PS00688">
    <property type="entry name" value="SIGMA54_INTERACT_3"/>
    <property type="match status" value="1"/>
</dbReference>
<dbReference type="InterPro" id="IPR002197">
    <property type="entry name" value="HTH_Fis"/>
</dbReference>
<dbReference type="Pfam" id="PF00158">
    <property type="entry name" value="Sigma54_activat"/>
    <property type="match status" value="1"/>
</dbReference>
<dbReference type="InterPro" id="IPR009057">
    <property type="entry name" value="Homeodomain-like_sf"/>
</dbReference>
<keyword evidence="5" id="KW-0804">Transcription</keyword>
<comment type="caution">
    <text evidence="7">The sequence shown here is derived from an EMBL/GenBank/DDBJ whole genome shotgun (WGS) entry which is preliminary data.</text>
</comment>
<protein>
    <recommendedName>
        <fullName evidence="6">Sigma-54 factor interaction domain-containing protein</fullName>
    </recommendedName>
</protein>
<dbReference type="PANTHER" id="PTHR32071:SF57">
    <property type="entry name" value="C4-DICARBOXYLATE TRANSPORT TRANSCRIPTIONAL REGULATORY PROTEIN DCTD"/>
    <property type="match status" value="1"/>
</dbReference>
<dbReference type="Proteomes" id="UP000028703">
    <property type="component" value="Unassembled WGS sequence"/>
</dbReference>
<feature type="domain" description="Sigma-54 factor interaction" evidence="6">
    <location>
        <begin position="213"/>
        <end position="442"/>
    </location>
</feature>
<organism evidence="7 8">
    <name type="scientific">Chryseobacterium luteum</name>
    <dbReference type="NCBI Taxonomy" id="421531"/>
    <lineage>
        <taxon>Bacteria</taxon>
        <taxon>Pseudomonadati</taxon>
        <taxon>Bacteroidota</taxon>
        <taxon>Flavobacteriia</taxon>
        <taxon>Flavobacteriales</taxon>
        <taxon>Weeksellaceae</taxon>
        <taxon>Chryseobacterium group</taxon>
        <taxon>Chryseobacterium</taxon>
    </lineage>
</organism>
<dbReference type="InterPro" id="IPR003593">
    <property type="entry name" value="AAA+_ATPase"/>
</dbReference>
<dbReference type="Gene3D" id="1.10.8.60">
    <property type="match status" value="1"/>
</dbReference>
<evidence type="ECO:0000256" key="3">
    <source>
        <dbReference type="ARBA" id="ARBA00023015"/>
    </source>
</evidence>
<dbReference type="PROSITE" id="PS00675">
    <property type="entry name" value="SIGMA54_INTERACT_1"/>
    <property type="match status" value="1"/>
</dbReference>
<dbReference type="InterPro" id="IPR025943">
    <property type="entry name" value="Sigma_54_int_dom_ATP-bd_2"/>
</dbReference>
<evidence type="ECO:0000259" key="6">
    <source>
        <dbReference type="PROSITE" id="PS50045"/>
    </source>
</evidence>
<dbReference type="InterPro" id="IPR025944">
    <property type="entry name" value="Sigma_54_int_dom_CS"/>
</dbReference>
<evidence type="ECO:0000313" key="8">
    <source>
        <dbReference type="Proteomes" id="UP000028703"/>
    </source>
</evidence>
<dbReference type="OrthoDB" id="9782110at2"/>
<dbReference type="PROSITE" id="PS50045">
    <property type="entry name" value="SIGMA54_INTERACT_4"/>
    <property type="match status" value="1"/>
</dbReference>
<dbReference type="PANTHER" id="PTHR32071">
    <property type="entry name" value="TRANSCRIPTIONAL REGULATORY PROTEIN"/>
    <property type="match status" value="1"/>
</dbReference>
<dbReference type="InterPro" id="IPR025662">
    <property type="entry name" value="Sigma_54_int_dom_ATP-bd_1"/>
</dbReference>
<dbReference type="RefSeq" id="WP_034707229.1">
    <property type="nucleotide sequence ID" value="NZ_JPRO01000020.1"/>
</dbReference>
<dbReference type="GO" id="GO:0006355">
    <property type="term" value="P:regulation of DNA-templated transcription"/>
    <property type="evidence" value="ECO:0007669"/>
    <property type="project" value="InterPro"/>
</dbReference>
<sequence>MNKLSDPNIDLITRLQEMQKEYLVISSITAAFAKVLDKKHFSSVLNQSFKNEFLFNEVIILTAQDNKQQIFYSSMITEEHDNNNSDSLDIYFGQCIQSPEPVVFYLKDFSERKVSIPYFTRGKKLGMHMAIGFFLPPVGDHKNVVFLFYKNFTEFNDRLERILRGISTQLSITVRNVSFSERLDVYESQISNPQKEIKNVKDEERSKEGFNGIIGNSEVIQQIYRQISQVAFSPSNVIIYGETGTGKELIAQAIHELSSSSHHAMIRINCASIPANLIESELFGHEKGSFTGATEQRKGKFEQANGGTVFLDEIGELPLILQGRLLRVLQEKEIERIGGNKTIKVNVRIIAATNRILEKEVAEGRFRSDLFYRLNVFPIHLPALRERKEDIPLLAHYFLEKHHLKTGKKINGFSRKVIHAMCENPWPGNIRELENMVERSILTAKDSIIKEMEFPKGIFPQNKDQEFQIQTLQQVEKEYILKVVEKCNGRISGKHGAAVLLGLPSTTLISKMQKLGIQKGHYFKENE</sequence>
<dbReference type="AlphaFoldDB" id="A0A085Z3S3"/>
<keyword evidence="8" id="KW-1185">Reference proteome</keyword>
<evidence type="ECO:0000313" key="7">
    <source>
        <dbReference type="EMBL" id="KFE99086.1"/>
    </source>
</evidence>
<keyword evidence="2" id="KW-0067">ATP-binding</keyword>
<accession>A0A085Z3S3</accession>
<dbReference type="GO" id="GO:0005524">
    <property type="term" value="F:ATP binding"/>
    <property type="evidence" value="ECO:0007669"/>
    <property type="project" value="UniProtKB-KW"/>
</dbReference>
<dbReference type="Pfam" id="PF02954">
    <property type="entry name" value="HTH_8"/>
    <property type="match status" value="1"/>
</dbReference>
<reference evidence="7 8" key="1">
    <citation type="submission" date="2014-07" db="EMBL/GenBank/DDBJ databases">
        <title>Genome of Chryseobacterium luteum DSM 18605.</title>
        <authorList>
            <person name="Stropko S.J."/>
            <person name="Pipes S.E."/>
            <person name="Newman J.D."/>
        </authorList>
    </citation>
    <scope>NUCLEOTIDE SEQUENCE [LARGE SCALE GENOMIC DNA]</scope>
    <source>
        <strain evidence="7 8">DSM 18605</strain>
    </source>
</reference>
<dbReference type="eggNOG" id="COG3604">
    <property type="taxonomic scope" value="Bacteria"/>
</dbReference>
<dbReference type="InterPro" id="IPR002078">
    <property type="entry name" value="Sigma_54_int"/>
</dbReference>
<dbReference type="Pfam" id="PF25601">
    <property type="entry name" value="AAA_lid_14"/>
    <property type="match status" value="1"/>
</dbReference>
<dbReference type="InterPro" id="IPR027417">
    <property type="entry name" value="P-loop_NTPase"/>
</dbReference>
<name>A0A085Z3S3_9FLAO</name>
<gene>
    <name evidence="7" type="ORF">IX38_18825</name>
</gene>
<keyword evidence="3" id="KW-0805">Transcription regulation</keyword>
<dbReference type="CDD" id="cd00009">
    <property type="entry name" value="AAA"/>
    <property type="match status" value="1"/>
</dbReference>
<dbReference type="Gene3D" id="3.40.50.300">
    <property type="entry name" value="P-loop containing nucleotide triphosphate hydrolases"/>
    <property type="match status" value="1"/>
</dbReference>
<evidence type="ECO:0000256" key="4">
    <source>
        <dbReference type="ARBA" id="ARBA00023125"/>
    </source>
</evidence>
<evidence type="ECO:0000256" key="1">
    <source>
        <dbReference type="ARBA" id="ARBA00022741"/>
    </source>
</evidence>
<dbReference type="PROSITE" id="PS00676">
    <property type="entry name" value="SIGMA54_INTERACT_2"/>
    <property type="match status" value="1"/>
</dbReference>
<dbReference type="SUPFAM" id="SSF46689">
    <property type="entry name" value="Homeodomain-like"/>
    <property type="match status" value="1"/>
</dbReference>